<proteinExistence type="predicted"/>
<evidence type="ECO:0000313" key="3">
    <source>
        <dbReference type="EMBL" id="CAG7662161.1"/>
    </source>
</evidence>
<feature type="chain" id="PRO_5035159072" description="G domain-containing protein" evidence="2">
    <location>
        <begin position="23"/>
        <end position="929"/>
    </location>
</feature>
<feature type="coiled-coil region" evidence="1">
    <location>
        <begin position="591"/>
        <end position="629"/>
    </location>
</feature>
<feature type="signal peptide" evidence="2">
    <location>
        <begin position="1"/>
        <end position="22"/>
    </location>
</feature>
<protein>
    <recommendedName>
        <fullName evidence="5">G domain-containing protein</fullName>
    </recommendedName>
</protein>
<gene>
    <name evidence="3" type="ORF">AFUS01_LOCUS1435</name>
</gene>
<dbReference type="Proteomes" id="UP000708208">
    <property type="component" value="Unassembled WGS sequence"/>
</dbReference>
<comment type="caution">
    <text evidence="3">The sequence shown here is derived from an EMBL/GenBank/DDBJ whole genome shotgun (WGS) entry which is preliminary data.</text>
</comment>
<dbReference type="AlphaFoldDB" id="A0A8J2NRW9"/>
<name>A0A8J2NRW9_9HEXA</name>
<keyword evidence="2" id="KW-0732">Signal</keyword>
<evidence type="ECO:0000313" key="4">
    <source>
        <dbReference type="Proteomes" id="UP000708208"/>
    </source>
</evidence>
<dbReference type="EMBL" id="CAJVCH010007971">
    <property type="protein sequence ID" value="CAG7662161.1"/>
    <property type="molecule type" value="Genomic_DNA"/>
</dbReference>
<accession>A0A8J2NRW9</accession>
<sequence length="929" mass="106082">MNFILTLSLIFPFTVLILYTSAEELPQTTTDNEGHDGTLELSEEEIFIADTLRLIRAGDAEIILDDATKEFVLTIGLTGAGKTTLTKFFAIPESLESYDSGHRILIRDKNQTISEKSTIVSKTIFPERLLDPTSNHVYYDMPGFSDTRNTSIEIANAWFMKKVADRASSVKILFIVGHSTLQFGQHRDVFLKLLAAATDFVKDPKKFADATSLIVSKVGGRRVVGKNAEDIIEDIADFLLNVKGDLGDVTTDPETERKYSDLIDAFLAKDINGTYTKISFFRQPNQVGALKEIPSVMERLPHMRQVVENNTVFVKSVPEDFGISVSPKGQLLSLNLTAITHEKITSIIITIQEQIQSHFTTAVNSSLHNVGTVVRNLKELEIIPESIQSIFSRNEFLDKLAQSLEVLNLPFISNFSIELRNLGDNLQFFEDITQQQLHFNNKEWSRPIKIAVQSSKMKVIEILTEANAQVITQISDIASQFQNNYEEKLKMSENMTALNLEMREFSQTLKTFLETAHERSQSFNDFSSHFHTFLSPYGMSFPVILNADIQIEGKDCQHISQLKLIQWLIPLKVLQKHIRSKTLSLEIQIHATKLQNEIADVRREMDNLENNATEQLNNLKLEIANLRIQTKNDPELWNTKYLQAEENCRTEATNAIEIHDQKLQQIRESQDHLKSGYQLEISQVKQKAEKIQTQCPERLEILNGNLKQERADQTEKISEIQRIGDELDNHVRQIQQESLQREDETCLKNLQNQEELCTQQKILLTVHAQQEKLLMEEKMQEAESACVKRKETETSSCTLQKIDMERQSNRDSQLLREELEAKTNACLDDQSIKKANCDNQAARIRSKIGKVNAYLHEELTKQETACKKKISRTQDLHKTDQGGLEEEILDSIRKVNTTCESQLREAKNTLKHQELLQKYKIMAEDSESV</sequence>
<evidence type="ECO:0008006" key="5">
    <source>
        <dbReference type="Google" id="ProtNLM"/>
    </source>
</evidence>
<keyword evidence="1" id="KW-0175">Coiled coil</keyword>
<evidence type="ECO:0000256" key="1">
    <source>
        <dbReference type="SAM" id="Coils"/>
    </source>
</evidence>
<reference evidence="3" key="1">
    <citation type="submission" date="2021-06" db="EMBL/GenBank/DDBJ databases">
        <authorList>
            <person name="Hodson N. C."/>
            <person name="Mongue J. A."/>
            <person name="Jaron S. K."/>
        </authorList>
    </citation>
    <scope>NUCLEOTIDE SEQUENCE</scope>
</reference>
<organism evidence="3 4">
    <name type="scientific">Allacma fusca</name>
    <dbReference type="NCBI Taxonomy" id="39272"/>
    <lineage>
        <taxon>Eukaryota</taxon>
        <taxon>Metazoa</taxon>
        <taxon>Ecdysozoa</taxon>
        <taxon>Arthropoda</taxon>
        <taxon>Hexapoda</taxon>
        <taxon>Collembola</taxon>
        <taxon>Symphypleona</taxon>
        <taxon>Sminthuridae</taxon>
        <taxon>Allacma</taxon>
    </lineage>
</organism>
<dbReference type="OrthoDB" id="2386367at2759"/>
<evidence type="ECO:0000256" key="2">
    <source>
        <dbReference type="SAM" id="SignalP"/>
    </source>
</evidence>
<keyword evidence="4" id="KW-1185">Reference proteome</keyword>